<dbReference type="GO" id="GO:0051287">
    <property type="term" value="F:NAD binding"/>
    <property type="evidence" value="ECO:0007669"/>
    <property type="project" value="InterPro"/>
</dbReference>
<dbReference type="AlphaFoldDB" id="A0A1B6NSF3"/>
<evidence type="ECO:0000259" key="1">
    <source>
        <dbReference type="Pfam" id="PF03721"/>
    </source>
</evidence>
<gene>
    <name evidence="2" type="ORF">MGSAQ_002857</name>
</gene>
<reference evidence="2" key="1">
    <citation type="submission" date="2013-11" db="EMBL/GenBank/DDBJ databases">
        <title>Microbial diversity, functional groups and degradation webs in Northern and Southern Mediterranean and Red Sea marine crude oil polluted sites.</title>
        <authorList>
            <person name="Daffonchio D."/>
            <person name="Mapelli F."/>
            <person name="Ferrer M."/>
            <person name="Richter M."/>
            <person name="Cherif A."/>
            <person name="Malkawi H.I."/>
            <person name="Yakimov M.M."/>
            <person name="Abdel-Fattah Y.R."/>
            <person name="Blaghen M."/>
            <person name="Golyshin P.N."/>
            <person name="Kalogerakis N."/>
            <person name="Boon N."/>
            <person name="Magagnini M."/>
            <person name="Fava F."/>
        </authorList>
    </citation>
    <scope>NUCLEOTIDE SEQUENCE</scope>
</reference>
<accession>A0A1B6NSF3</accession>
<dbReference type="EMBL" id="AYSL01001655">
    <property type="protein sequence ID" value="KTF05647.1"/>
    <property type="molecule type" value="Genomic_DNA"/>
</dbReference>
<organism evidence="2">
    <name type="scientific">marine sediment metagenome</name>
    <dbReference type="NCBI Taxonomy" id="412755"/>
    <lineage>
        <taxon>unclassified sequences</taxon>
        <taxon>metagenomes</taxon>
        <taxon>ecological metagenomes</taxon>
    </lineage>
</organism>
<comment type="caution">
    <text evidence="2">The sequence shown here is derived from an EMBL/GenBank/DDBJ whole genome shotgun (WGS) entry which is preliminary data.</text>
</comment>
<evidence type="ECO:0000313" key="2">
    <source>
        <dbReference type="EMBL" id="KTF05647.1"/>
    </source>
</evidence>
<feature type="domain" description="UDP-glucose/GDP-mannose dehydrogenase N-terminal" evidence="1">
    <location>
        <begin position="9"/>
        <end position="39"/>
    </location>
</feature>
<protein>
    <submittedName>
        <fullName evidence="2">UDP-glucose 6-dehydrogenase</fullName>
    </submittedName>
</protein>
<dbReference type="Gene3D" id="3.40.50.720">
    <property type="entry name" value="NAD(P)-binding Rossmann-like Domain"/>
    <property type="match status" value="1"/>
</dbReference>
<dbReference type="GO" id="GO:0016616">
    <property type="term" value="F:oxidoreductase activity, acting on the CH-OH group of donors, NAD or NADP as acceptor"/>
    <property type="evidence" value="ECO:0007669"/>
    <property type="project" value="InterPro"/>
</dbReference>
<dbReference type="Pfam" id="PF03721">
    <property type="entry name" value="UDPG_MGDP_dh_N"/>
    <property type="match status" value="1"/>
</dbReference>
<proteinExistence type="predicted"/>
<sequence length="42" mass="4777">MRDKMGTDQVIFSPEFLREGLALHDNLHPSRIVVGEDSPRGR</sequence>
<feature type="non-terminal residue" evidence="2">
    <location>
        <position position="42"/>
    </location>
</feature>
<name>A0A1B6NSF3_9ZZZZ</name>
<dbReference type="SUPFAM" id="SSF51735">
    <property type="entry name" value="NAD(P)-binding Rossmann-fold domains"/>
    <property type="match status" value="1"/>
</dbReference>
<dbReference type="InterPro" id="IPR036291">
    <property type="entry name" value="NAD(P)-bd_dom_sf"/>
</dbReference>
<dbReference type="InterPro" id="IPR001732">
    <property type="entry name" value="UDP-Glc/GDP-Man_DH_N"/>
</dbReference>